<evidence type="ECO:0000256" key="4">
    <source>
        <dbReference type="ARBA" id="ARBA00023015"/>
    </source>
</evidence>
<dbReference type="GO" id="GO:0003677">
    <property type="term" value="F:DNA binding"/>
    <property type="evidence" value="ECO:0007669"/>
    <property type="project" value="InterPro"/>
</dbReference>
<keyword evidence="6" id="KW-0804">Transcription</keyword>
<dbReference type="PANTHER" id="PTHR43874">
    <property type="entry name" value="TWO-COMPONENT RESPONSE REGULATOR"/>
    <property type="match status" value="1"/>
</dbReference>
<evidence type="ECO:0000256" key="8">
    <source>
        <dbReference type="PROSITE-ProRule" id="PRU00169"/>
    </source>
</evidence>
<evidence type="ECO:0000256" key="7">
    <source>
        <dbReference type="ARBA" id="ARBA00023242"/>
    </source>
</evidence>
<evidence type="ECO:0000256" key="6">
    <source>
        <dbReference type="ARBA" id="ARBA00023163"/>
    </source>
</evidence>
<dbReference type="AlphaFoldDB" id="A0A822Y561"/>
<feature type="compositionally biased region" description="Polar residues" evidence="9">
    <location>
        <begin position="254"/>
        <end position="263"/>
    </location>
</feature>
<feature type="compositionally biased region" description="Basic and acidic residues" evidence="9">
    <location>
        <begin position="162"/>
        <end position="180"/>
    </location>
</feature>
<dbReference type="Gene3D" id="1.10.10.60">
    <property type="entry name" value="Homeodomain-like"/>
    <property type="match status" value="1"/>
</dbReference>
<dbReference type="PROSITE" id="PS51294">
    <property type="entry name" value="HTH_MYB"/>
    <property type="match status" value="1"/>
</dbReference>
<dbReference type="InterPro" id="IPR017930">
    <property type="entry name" value="Myb_dom"/>
</dbReference>
<dbReference type="NCBIfam" id="TIGR01557">
    <property type="entry name" value="myb_SHAQKYF"/>
    <property type="match status" value="1"/>
</dbReference>
<evidence type="ECO:0000259" key="10">
    <source>
        <dbReference type="PROSITE" id="PS50110"/>
    </source>
</evidence>
<evidence type="ECO:0000256" key="1">
    <source>
        <dbReference type="ARBA" id="ARBA00004123"/>
    </source>
</evidence>
<dbReference type="Pfam" id="PF00072">
    <property type="entry name" value="Response_reg"/>
    <property type="match status" value="1"/>
</dbReference>
<evidence type="ECO:0000256" key="3">
    <source>
        <dbReference type="ARBA" id="ARBA00023012"/>
    </source>
</evidence>
<feature type="domain" description="Response regulatory" evidence="10">
    <location>
        <begin position="28"/>
        <end position="143"/>
    </location>
</feature>
<proteinExistence type="predicted"/>
<dbReference type="FunFam" id="1.10.10.60:FF:000007">
    <property type="entry name" value="Two-component response regulator"/>
    <property type="match status" value="1"/>
</dbReference>
<feature type="region of interest" description="Disordered" evidence="9">
    <location>
        <begin position="155"/>
        <end position="195"/>
    </location>
</feature>
<accession>A0A822Y561</accession>
<dbReference type="InterPro" id="IPR011006">
    <property type="entry name" value="CheY-like_superfamily"/>
</dbReference>
<dbReference type="GO" id="GO:0009736">
    <property type="term" value="P:cytokinin-activated signaling pathway"/>
    <property type="evidence" value="ECO:0007669"/>
    <property type="project" value="InterPro"/>
</dbReference>
<dbReference type="InterPro" id="IPR009057">
    <property type="entry name" value="Homeodomain-like_sf"/>
</dbReference>
<evidence type="ECO:0000256" key="2">
    <source>
        <dbReference type="ARBA" id="ARBA00022553"/>
    </source>
</evidence>
<keyword evidence="3" id="KW-0902">Two-component regulatory system</keyword>
<evidence type="ECO:0008006" key="14">
    <source>
        <dbReference type="Google" id="ProtNLM"/>
    </source>
</evidence>
<organism evidence="12 13">
    <name type="scientific">Nelumbo nucifera</name>
    <name type="common">Sacred lotus</name>
    <dbReference type="NCBI Taxonomy" id="4432"/>
    <lineage>
        <taxon>Eukaryota</taxon>
        <taxon>Viridiplantae</taxon>
        <taxon>Streptophyta</taxon>
        <taxon>Embryophyta</taxon>
        <taxon>Tracheophyta</taxon>
        <taxon>Spermatophyta</taxon>
        <taxon>Magnoliopsida</taxon>
        <taxon>Proteales</taxon>
        <taxon>Nelumbonaceae</taxon>
        <taxon>Nelumbo</taxon>
    </lineage>
</organism>
<sequence length="615" mass="68286">MASENCGQLGQLPAPDNGDKATFPEGMRVLAVDDDRVCLRVIEAFLRQCRYNVTVTTEASEALRLLRENKNGFDIVITDVHMDDMDGFRLLEIISLEMDVPVIMMSSNDDKNTVMKGIKHGARDYLLKPIRKEEIQNIWQHVLRKSLSQANESIVVEGGSDQDSKPIKRQREQSKDKEDATSNNSEEDYSSQKKQRVIWTPELHKKFIAAIHGLGVEKAVPKKILEVMNEPGLSRENVASHLQKFRNALKKNSSRVSQKSNDNMDSDGIGGNSSNTTILSFNGQDQNNVSCFENSGFNSNINSGMIQFGHGSQNTDTFSTSLVNPKPLSLPLKQQGTFLHQYPDVPVSRNQMQKIIHMSGLRGVQSNSMKMDMHHLTAFGSLNYKPFSPKPKMLNDHMDISSQIPSFGSCNELNQIGLSLPGCTSNSHPNSVFFGVSGSPCPILAGASTEQSVLFQHNSSIGQAQTLLPGQSKAGNFTACNAAEDIEFVRKMTGAPMEMQCPNMDNFLLGDHAMSMHLCPDCLETDSIFHPSSCSSKDEDLSAAIKQDRQTREVKGKKRRLGRLFALEFEKNKTTPASTSCLLSTTSSFGSLNYNNDWHLWHKHLGHPFSKKLDQ</sequence>
<reference evidence="12 13" key="1">
    <citation type="journal article" date="2020" name="Mol. Biol. Evol.">
        <title>Distinct Expression and Methylation Patterns for Genes with Different Fates following a Single Whole-Genome Duplication in Flowering Plants.</title>
        <authorList>
            <person name="Shi T."/>
            <person name="Rahmani R.S."/>
            <person name="Gugger P.F."/>
            <person name="Wang M."/>
            <person name="Li H."/>
            <person name="Zhang Y."/>
            <person name="Li Z."/>
            <person name="Wang Q."/>
            <person name="Van de Peer Y."/>
            <person name="Marchal K."/>
            <person name="Chen J."/>
        </authorList>
    </citation>
    <scope>NUCLEOTIDE SEQUENCE [LARGE SCALE GENOMIC DNA]</scope>
    <source>
        <tissue evidence="12">Leaf</tissue>
    </source>
</reference>
<dbReference type="Gene3D" id="3.40.50.2300">
    <property type="match status" value="1"/>
</dbReference>
<dbReference type="InterPro" id="IPR045279">
    <property type="entry name" value="ARR-like"/>
</dbReference>
<dbReference type="Pfam" id="PF00249">
    <property type="entry name" value="Myb_DNA-binding"/>
    <property type="match status" value="1"/>
</dbReference>
<comment type="caution">
    <text evidence="12">The sequence shown here is derived from an EMBL/GenBank/DDBJ whole genome shotgun (WGS) entry which is preliminary data.</text>
</comment>
<evidence type="ECO:0000256" key="9">
    <source>
        <dbReference type="SAM" id="MobiDB-lite"/>
    </source>
</evidence>
<dbReference type="SMART" id="SM00448">
    <property type="entry name" value="REC"/>
    <property type="match status" value="1"/>
</dbReference>
<dbReference type="InterPro" id="IPR006447">
    <property type="entry name" value="Myb_dom_plants"/>
</dbReference>
<protein>
    <recommendedName>
        <fullName evidence="14">Two-component response regulator</fullName>
    </recommendedName>
</protein>
<dbReference type="GO" id="GO:0000160">
    <property type="term" value="P:phosphorelay signal transduction system"/>
    <property type="evidence" value="ECO:0007669"/>
    <property type="project" value="UniProtKB-KW"/>
</dbReference>
<keyword evidence="2 8" id="KW-0597">Phosphoprotein</keyword>
<feature type="modified residue" description="4-aspartylphosphate" evidence="8">
    <location>
        <position position="79"/>
    </location>
</feature>
<evidence type="ECO:0000259" key="11">
    <source>
        <dbReference type="PROSITE" id="PS51294"/>
    </source>
</evidence>
<dbReference type="CDD" id="cd17584">
    <property type="entry name" value="REC_typeB_ARR-like"/>
    <property type="match status" value="1"/>
</dbReference>
<keyword evidence="4" id="KW-0805">Transcription regulation</keyword>
<feature type="region of interest" description="Disordered" evidence="9">
    <location>
        <begin position="1"/>
        <end position="20"/>
    </location>
</feature>
<feature type="domain" description="HTH myb-type" evidence="11">
    <location>
        <begin position="191"/>
        <end position="250"/>
    </location>
</feature>
<dbReference type="InterPro" id="IPR001789">
    <property type="entry name" value="Sig_transdc_resp-reg_receiver"/>
</dbReference>
<keyword evidence="13" id="KW-1185">Reference proteome</keyword>
<evidence type="ECO:0000313" key="12">
    <source>
        <dbReference type="EMBL" id="DAD27680.1"/>
    </source>
</evidence>
<gene>
    <name evidence="12" type="ORF">HUJ06_029148</name>
</gene>
<feature type="region of interest" description="Disordered" evidence="9">
    <location>
        <begin position="249"/>
        <end position="278"/>
    </location>
</feature>
<name>A0A822Y561_NELNU</name>
<keyword evidence="5" id="KW-0010">Activator</keyword>
<keyword evidence="7" id="KW-0539">Nucleus</keyword>
<dbReference type="EMBL" id="DUZY01000002">
    <property type="protein sequence ID" value="DAD27680.1"/>
    <property type="molecule type" value="Genomic_DNA"/>
</dbReference>
<evidence type="ECO:0000313" key="13">
    <source>
        <dbReference type="Proteomes" id="UP000607653"/>
    </source>
</evidence>
<dbReference type="GO" id="GO:0005634">
    <property type="term" value="C:nucleus"/>
    <property type="evidence" value="ECO:0007669"/>
    <property type="project" value="UniProtKB-SubCell"/>
</dbReference>
<evidence type="ECO:0000256" key="5">
    <source>
        <dbReference type="ARBA" id="ARBA00023159"/>
    </source>
</evidence>
<dbReference type="SUPFAM" id="SSF46689">
    <property type="entry name" value="Homeodomain-like"/>
    <property type="match status" value="1"/>
</dbReference>
<dbReference type="PROSITE" id="PS50110">
    <property type="entry name" value="RESPONSE_REGULATORY"/>
    <property type="match status" value="1"/>
</dbReference>
<dbReference type="InterPro" id="IPR001005">
    <property type="entry name" value="SANT/Myb"/>
</dbReference>
<dbReference type="PANTHER" id="PTHR43874:SF217">
    <property type="entry name" value="TWO-COMPONENT RESPONSE REGULATOR ORR24-LIKE ISOFORM X1"/>
    <property type="match status" value="1"/>
</dbReference>
<comment type="subcellular location">
    <subcellularLocation>
        <location evidence="1">Nucleus</location>
    </subcellularLocation>
</comment>
<dbReference type="Proteomes" id="UP000607653">
    <property type="component" value="Unassembled WGS sequence"/>
</dbReference>
<dbReference type="SUPFAM" id="SSF52172">
    <property type="entry name" value="CheY-like"/>
    <property type="match status" value="1"/>
</dbReference>